<dbReference type="Proteomes" id="UP000600918">
    <property type="component" value="Unassembled WGS sequence"/>
</dbReference>
<dbReference type="OrthoDB" id="7249367at2759"/>
<name>A0A834JND5_VESPE</name>
<accession>A0A834JND5</accession>
<dbReference type="AlphaFoldDB" id="A0A834JND5"/>
<dbReference type="GO" id="GO:0032979">
    <property type="term" value="P:protein insertion into mitochondrial inner membrane from matrix"/>
    <property type="evidence" value="ECO:0007669"/>
    <property type="project" value="TreeGrafter"/>
</dbReference>
<evidence type="ECO:0000313" key="2">
    <source>
        <dbReference type="Proteomes" id="UP000600918"/>
    </source>
</evidence>
<keyword evidence="2" id="KW-1185">Reference proteome</keyword>
<dbReference type="GO" id="GO:0043022">
    <property type="term" value="F:ribosome binding"/>
    <property type="evidence" value="ECO:0007669"/>
    <property type="project" value="TreeGrafter"/>
</dbReference>
<dbReference type="EMBL" id="JACSDY010000023">
    <property type="protein sequence ID" value="KAF7390641.1"/>
    <property type="molecule type" value="Genomic_DNA"/>
</dbReference>
<gene>
    <name evidence="1" type="ORF">H0235_017803</name>
</gene>
<reference evidence="1" key="1">
    <citation type="journal article" date="2020" name="G3 (Bethesda)">
        <title>High-Quality Assemblies for Three Invasive Social Wasps from the &lt;i&gt;Vespula&lt;/i&gt; Genus.</title>
        <authorList>
            <person name="Harrop T.W.R."/>
            <person name="Guhlin J."/>
            <person name="McLaughlin G.M."/>
            <person name="Permina E."/>
            <person name="Stockwell P."/>
            <person name="Gilligan J."/>
            <person name="Le Lec M.F."/>
            <person name="Gruber M.A.M."/>
            <person name="Quinn O."/>
            <person name="Lovegrove M."/>
            <person name="Duncan E.J."/>
            <person name="Remnant E.J."/>
            <person name="Van Eeckhoven J."/>
            <person name="Graham B."/>
            <person name="Knapp R.A."/>
            <person name="Langford K.W."/>
            <person name="Kronenberg Z."/>
            <person name="Press M.O."/>
            <person name="Eacker S.M."/>
            <person name="Wilson-Rankin E.E."/>
            <person name="Purcell J."/>
            <person name="Lester P.J."/>
            <person name="Dearden P.K."/>
        </authorList>
    </citation>
    <scope>NUCLEOTIDE SEQUENCE</scope>
    <source>
        <strain evidence="1">Volc-1</strain>
    </source>
</reference>
<comment type="caution">
    <text evidence="1">The sequence shown here is derived from an EMBL/GenBank/DDBJ whole genome shotgun (WGS) entry which is preliminary data.</text>
</comment>
<evidence type="ECO:0008006" key="3">
    <source>
        <dbReference type="Google" id="ProtNLM"/>
    </source>
</evidence>
<sequence length="249" mass="29212">MLTVIIKRTVSRLDLRNLYVSVACNNYILRTKRYQSKELILPSITSKGNIIYRNFSQNEEKKKEKKEFLPQLIPGPIIMTYSIFNTFKMRFLQLLIPTLTKDSEFKLRDIMDSARKAASMVSIALANKDYNSLYNLVDISVLQILKSKVDTLTEEQRKLIAMTEESIFLCFPYNLNFIMDSEDNVTVVLELVIHYAPGMDLNDIFSKSKFIQFTRIEHKCVSNYTFTRDYRQGKDTYWIITHLNHCQIN</sequence>
<dbReference type="PANTHER" id="PTHR13333:SF5">
    <property type="entry name" value="M-AAA PROTEASE-INTERACTING PROTEIN 1, MITOCHONDRIAL"/>
    <property type="match status" value="1"/>
</dbReference>
<evidence type="ECO:0000313" key="1">
    <source>
        <dbReference type="EMBL" id="KAF7390641.1"/>
    </source>
</evidence>
<organism evidence="1 2">
    <name type="scientific">Vespula pensylvanica</name>
    <name type="common">Western yellow jacket</name>
    <name type="synonym">Wasp</name>
    <dbReference type="NCBI Taxonomy" id="30213"/>
    <lineage>
        <taxon>Eukaryota</taxon>
        <taxon>Metazoa</taxon>
        <taxon>Ecdysozoa</taxon>
        <taxon>Arthropoda</taxon>
        <taxon>Hexapoda</taxon>
        <taxon>Insecta</taxon>
        <taxon>Pterygota</taxon>
        <taxon>Neoptera</taxon>
        <taxon>Endopterygota</taxon>
        <taxon>Hymenoptera</taxon>
        <taxon>Apocrita</taxon>
        <taxon>Aculeata</taxon>
        <taxon>Vespoidea</taxon>
        <taxon>Vespidae</taxon>
        <taxon>Vespinae</taxon>
        <taxon>Vespula</taxon>
    </lineage>
</organism>
<dbReference type="GO" id="GO:0005743">
    <property type="term" value="C:mitochondrial inner membrane"/>
    <property type="evidence" value="ECO:0007669"/>
    <property type="project" value="TreeGrafter"/>
</dbReference>
<dbReference type="PANTHER" id="PTHR13333">
    <property type="entry name" value="M-AAA PROTEASE-INTERACTING PROTEIN 1, MITOCHONDRIAL"/>
    <property type="match status" value="1"/>
</dbReference>
<proteinExistence type="predicted"/>
<protein>
    <recommendedName>
        <fullName evidence="3">Tim44-like domain-containing protein</fullName>
    </recommendedName>
</protein>